<evidence type="ECO:0000313" key="2">
    <source>
        <dbReference type="EMBL" id="KAJ5458875.1"/>
    </source>
</evidence>
<reference evidence="2" key="1">
    <citation type="submission" date="2022-12" db="EMBL/GenBank/DDBJ databases">
        <authorList>
            <person name="Petersen C."/>
        </authorList>
    </citation>
    <scope>NUCLEOTIDE SEQUENCE</scope>
    <source>
        <strain evidence="2">IBT 17660</strain>
    </source>
</reference>
<comment type="caution">
    <text evidence="2">The sequence shown here is derived from an EMBL/GenBank/DDBJ whole genome shotgun (WGS) entry which is preliminary data.</text>
</comment>
<dbReference type="OrthoDB" id="4336168at2759"/>
<reference evidence="2" key="2">
    <citation type="journal article" date="2023" name="IMA Fungus">
        <title>Comparative genomic study of the Penicillium genus elucidates a diverse pangenome and 15 lateral gene transfer events.</title>
        <authorList>
            <person name="Petersen C."/>
            <person name="Sorensen T."/>
            <person name="Nielsen M.R."/>
            <person name="Sondergaard T.E."/>
            <person name="Sorensen J.L."/>
            <person name="Fitzpatrick D.A."/>
            <person name="Frisvad J.C."/>
            <person name="Nielsen K.L."/>
        </authorList>
    </citation>
    <scope>NUCLEOTIDE SEQUENCE</scope>
    <source>
        <strain evidence="2">IBT 17660</strain>
    </source>
</reference>
<organism evidence="2 3">
    <name type="scientific">Penicillium desertorum</name>
    <dbReference type="NCBI Taxonomy" id="1303715"/>
    <lineage>
        <taxon>Eukaryota</taxon>
        <taxon>Fungi</taxon>
        <taxon>Dikarya</taxon>
        <taxon>Ascomycota</taxon>
        <taxon>Pezizomycotina</taxon>
        <taxon>Eurotiomycetes</taxon>
        <taxon>Eurotiomycetidae</taxon>
        <taxon>Eurotiales</taxon>
        <taxon>Aspergillaceae</taxon>
        <taxon>Penicillium</taxon>
    </lineage>
</organism>
<proteinExistence type="predicted"/>
<feature type="compositionally biased region" description="Pro residues" evidence="1">
    <location>
        <begin position="68"/>
        <end position="82"/>
    </location>
</feature>
<evidence type="ECO:0000256" key="1">
    <source>
        <dbReference type="SAM" id="MobiDB-lite"/>
    </source>
</evidence>
<accession>A0A9W9WFZ3</accession>
<protein>
    <submittedName>
        <fullName evidence="2">Uncharacterized protein</fullName>
    </submittedName>
</protein>
<gene>
    <name evidence="2" type="ORF">N7530_010819</name>
</gene>
<dbReference type="AlphaFoldDB" id="A0A9W9WFZ3"/>
<sequence length="180" mass="19319">MDSAALPRNAQRMLGPCLSSVNASCGGAKFGPVHIVPPRGESIPPLRGCAGHRQSGGLCQLPLGRPRQPLPLPAHPTNPCLPAPTSNHRRSSPSHHRSPLPLPSRHHQVLTQLSQALESSRGHRAQLQELVVQSVQSPGPAGVLLQRTVEDAYASHRTLHAQLRQTYEDVMDILDAPSTS</sequence>
<keyword evidence="3" id="KW-1185">Reference proteome</keyword>
<feature type="region of interest" description="Disordered" evidence="1">
    <location>
        <begin position="60"/>
        <end position="103"/>
    </location>
</feature>
<feature type="compositionally biased region" description="Basic residues" evidence="1">
    <location>
        <begin position="87"/>
        <end position="103"/>
    </location>
</feature>
<name>A0A9W9WFZ3_9EURO</name>
<evidence type="ECO:0000313" key="3">
    <source>
        <dbReference type="Proteomes" id="UP001147760"/>
    </source>
</evidence>
<dbReference type="Proteomes" id="UP001147760">
    <property type="component" value="Unassembled WGS sequence"/>
</dbReference>
<dbReference type="EMBL" id="JAPWDO010000008">
    <property type="protein sequence ID" value="KAJ5458875.1"/>
    <property type="molecule type" value="Genomic_DNA"/>
</dbReference>